<keyword evidence="3" id="KW-0285">Flavoprotein</keyword>
<evidence type="ECO:0000256" key="1">
    <source>
        <dbReference type="ARBA" id="ARBA00004167"/>
    </source>
</evidence>
<evidence type="ECO:0000256" key="9">
    <source>
        <dbReference type="SAM" id="MobiDB-lite"/>
    </source>
</evidence>
<evidence type="ECO:0000256" key="5">
    <source>
        <dbReference type="ARBA" id="ARBA00022827"/>
    </source>
</evidence>
<dbReference type="Proteomes" id="UP000265768">
    <property type="component" value="Unassembled WGS sequence"/>
</dbReference>
<evidence type="ECO:0000256" key="7">
    <source>
        <dbReference type="ARBA" id="ARBA00023002"/>
    </source>
</evidence>
<dbReference type="RefSeq" id="WP_119927812.1">
    <property type="nucleotide sequence ID" value="NZ_QZEY01000006.1"/>
</dbReference>
<keyword evidence="8" id="KW-0472">Membrane</keyword>
<dbReference type="PANTHER" id="PTHR10801:SF0">
    <property type="entry name" value="DELTA(24)-STEROL REDUCTASE"/>
    <property type="match status" value="1"/>
</dbReference>
<dbReference type="OrthoDB" id="5482059at2"/>
<keyword evidence="6" id="KW-1133">Transmembrane helix</keyword>
<dbReference type="GO" id="GO:0071949">
    <property type="term" value="F:FAD binding"/>
    <property type="evidence" value="ECO:0007669"/>
    <property type="project" value="InterPro"/>
</dbReference>
<feature type="region of interest" description="Disordered" evidence="9">
    <location>
        <begin position="1"/>
        <end position="24"/>
    </location>
</feature>
<evidence type="ECO:0000256" key="2">
    <source>
        <dbReference type="ARBA" id="ARBA00012405"/>
    </source>
</evidence>
<feature type="compositionally biased region" description="Basic and acidic residues" evidence="9">
    <location>
        <begin position="7"/>
        <end position="24"/>
    </location>
</feature>
<comment type="subcellular location">
    <subcellularLocation>
        <location evidence="1">Membrane</location>
        <topology evidence="1">Single-pass membrane protein</topology>
    </subcellularLocation>
</comment>
<dbReference type="InterPro" id="IPR016166">
    <property type="entry name" value="FAD-bd_PCMH"/>
</dbReference>
<dbReference type="GO" id="GO:0050614">
    <property type="term" value="F:Delta24-sterol reductase activity"/>
    <property type="evidence" value="ECO:0007669"/>
    <property type="project" value="UniProtKB-EC"/>
</dbReference>
<sequence length="464" mass="53115">MPVPLPPDEKPREDSPRRAHEKAVARLRESYRAIPASEPVRLAKPTSNLFRPRDPRRGAGLDVSGFDRVLSVDPAARVAEVQGMVTYEDLVDATLPHGVVPPVVLDFRTITVGGSVAGLGAESSSFRAGLPHDPVLELEVLTGDGRVVTASRDNEHAALFHGFPHSFGSLGYALRVRLRLDPARPYVRLRHLRLGSAAEWTEVMSRVAAEGAFESTPVDYLDGVAFSPSELYLTLGTLADVAPRVSDYTRSRAYYRSIRERPEDFLTLRDYLWRWDTDMFWAARYFGLERPLIRRAWPRRLRRSDVYRRLLFFDRRLGLTDRANRLRGRRFEWVIQDADVPAEAVPDFLEFFDREIGIRPVWLCPMLTRTPMTIYPMDPGRLYVSAGFWWKVELRPGQEPGHHDRLIERRITELGGLKPLYSTAYYSEEEFWRLYNGEGFRELKAAYDPGGRLPSTFDKTVRGR</sequence>
<accession>A0A3A4AWN4</accession>
<keyword evidence="5" id="KW-0274">FAD</keyword>
<dbReference type="Pfam" id="PF01565">
    <property type="entry name" value="FAD_binding_4"/>
    <property type="match status" value="1"/>
</dbReference>
<feature type="domain" description="FAD-binding PCMH-type" evidence="10">
    <location>
        <begin position="12"/>
        <end position="183"/>
    </location>
</feature>
<dbReference type="AlphaFoldDB" id="A0A3A4AWN4"/>
<evidence type="ECO:0000256" key="6">
    <source>
        <dbReference type="ARBA" id="ARBA00022989"/>
    </source>
</evidence>
<keyword evidence="12" id="KW-1185">Reference proteome</keyword>
<dbReference type="InterPro" id="IPR006094">
    <property type="entry name" value="Oxid_FAD_bind_N"/>
</dbReference>
<dbReference type="InterPro" id="IPR016169">
    <property type="entry name" value="FAD-bd_PCMH_sub2"/>
</dbReference>
<keyword evidence="4" id="KW-0812">Transmembrane</keyword>
<evidence type="ECO:0000313" key="11">
    <source>
        <dbReference type="EMBL" id="RJL31784.1"/>
    </source>
</evidence>
<organism evidence="11 12">
    <name type="scientific">Bailinhaonella thermotolerans</name>
    <dbReference type="NCBI Taxonomy" id="1070861"/>
    <lineage>
        <taxon>Bacteria</taxon>
        <taxon>Bacillati</taxon>
        <taxon>Actinomycetota</taxon>
        <taxon>Actinomycetes</taxon>
        <taxon>Streptosporangiales</taxon>
        <taxon>Streptosporangiaceae</taxon>
        <taxon>Bailinhaonella</taxon>
    </lineage>
</organism>
<dbReference type="InterPro" id="IPR040165">
    <property type="entry name" value="Diminuto-like"/>
</dbReference>
<name>A0A3A4AWN4_9ACTN</name>
<evidence type="ECO:0000256" key="4">
    <source>
        <dbReference type="ARBA" id="ARBA00022692"/>
    </source>
</evidence>
<dbReference type="EMBL" id="QZEY01000006">
    <property type="protein sequence ID" value="RJL31784.1"/>
    <property type="molecule type" value="Genomic_DNA"/>
</dbReference>
<dbReference type="PANTHER" id="PTHR10801">
    <property type="entry name" value="24-DEHYDROCHOLESTEROL REDUCTASE"/>
    <property type="match status" value="1"/>
</dbReference>
<evidence type="ECO:0000313" key="12">
    <source>
        <dbReference type="Proteomes" id="UP000265768"/>
    </source>
</evidence>
<evidence type="ECO:0000259" key="10">
    <source>
        <dbReference type="PROSITE" id="PS51387"/>
    </source>
</evidence>
<gene>
    <name evidence="11" type="ORF">D5H75_19015</name>
</gene>
<dbReference type="EC" id="1.3.1.72" evidence="2"/>
<dbReference type="GO" id="GO:0016020">
    <property type="term" value="C:membrane"/>
    <property type="evidence" value="ECO:0007669"/>
    <property type="project" value="UniProtKB-SubCell"/>
</dbReference>
<dbReference type="Gene3D" id="3.30.465.10">
    <property type="match status" value="1"/>
</dbReference>
<comment type="caution">
    <text evidence="11">The sequence shown here is derived from an EMBL/GenBank/DDBJ whole genome shotgun (WGS) entry which is preliminary data.</text>
</comment>
<proteinExistence type="predicted"/>
<dbReference type="PROSITE" id="PS51387">
    <property type="entry name" value="FAD_PCMH"/>
    <property type="match status" value="1"/>
</dbReference>
<dbReference type="InterPro" id="IPR016164">
    <property type="entry name" value="FAD-linked_Oxase-like_C"/>
</dbReference>
<dbReference type="SUPFAM" id="SSF56176">
    <property type="entry name" value="FAD-binding/transporter-associated domain-like"/>
    <property type="match status" value="1"/>
</dbReference>
<evidence type="ECO:0000256" key="3">
    <source>
        <dbReference type="ARBA" id="ARBA00022630"/>
    </source>
</evidence>
<dbReference type="SUPFAM" id="SSF55103">
    <property type="entry name" value="FAD-linked oxidases, C-terminal domain"/>
    <property type="match status" value="1"/>
</dbReference>
<evidence type="ECO:0000256" key="8">
    <source>
        <dbReference type="ARBA" id="ARBA00023136"/>
    </source>
</evidence>
<protein>
    <recommendedName>
        <fullName evidence="2">Delta(24)-sterol reductase</fullName>
        <ecNumber evidence="2">1.3.1.72</ecNumber>
    </recommendedName>
</protein>
<keyword evidence="7" id="KW-0560">Oxidoreductase</keyword>
<dbReference type="InterPro" id="IPR036318">
    <property type="entry name" value="FAD-bd_PCMH-like_sf"/>
</dbReference>
<reference evidence="11 12" key="1">
    <citation type="submission" date="2018-09" db="EMBL/GenBank/DDBJ databases">
        <title>YIM 75507 draft genome.</title>
        <authorList>
            <person name="Tang S."/>
            <person name="Feng Y."/>
        </authorList>
    </citation>
    <scope>NUCLEOTIDE SEQUENCE [LARGE SCALE GENOMIC DNA]</scope>
    <source>
        <strain evidence="11 12">YIM 75507</strain>
    </source>
</reference>